<evidence type="ECO:0000256" key="10">
    <source>
        <dbReference type="ARBA" id="ARBA00023235"/>
    </source>
</evidence>
<evidence type="ECO:0000256" key="6">
    <source>
        <dbReference type="ARBA" id="ARBA00018464"/>
    </source>
</evidence>
<evidence type="ECO:0000256" key="4">
    <source>
        <dbReference type="ARBA" id="ARBA00009667"/>
    </source>
</evidence>
<evidence type="ECO:0000256" key="9">
    <source>
        <dbReference type="ARBA" id="ARBA00023102"/>
    </source>
</evidence>
<reference evidence="20 21" key="2">
    <citation type="journal article" date="2015" name="Genome Announc.">
        <title>Complete Genome Sequences of Evolved Arsenate-Resistant Metallosphaera sedula Strains.</title>
        <authorList>
            <person name="Ai C."/>
            <person name="McCarthy S."/>
            <person name="Schackwitz W."/>
            <person name="Martin J."/>
            <person name="Lipzen A."/>
            <person name="Blum P."/>
        </authorList>
    </citation>
    <scope>NUCLEOTIDE SEQUENCE [LARGE SCALE GENOMIC DNA]</scope>
    <source>
        <strain evidence="15 21">ARS120-1</strain>
        <strain evidence="16 20">ARS120-2</strain>
        <strain evidence="13 23">ARS50-1</strain>
        <strain evidence="14 22">ARS50-2</strain>
    </source>
</reference>
<evidence type="ECO:0000313" key="12">
    <source>
        <dbReference type="EMBL" id="AIM28068.1"/>
    </source>
</evidence>
<proteinExistence type="inferred from homology"/>
<dbReference type="Proteomes" id="UP000068832">
    <property type="component" value="Chromosome"/>
</dbReference>
<dbReference type="InterPro" id="IPR023016">
    <property type="entry name" value="HisA/PriA"/>
</dbReference>
<evidence type="ECO:0000256" key="11">
    <source>
        <dbReference type="RuleBase" id="RU003657"/>
    </source>
</evidence>
<gene>
    <name evidence="12" type="ORF">HA72_1944</name>
    <name evidence="13" type="ORF">MsedA_1994</name>
    <name evidence="14" type="ORF">MsedB_1996</name>
    <name evidence="15" type="ORF">MsedC_1994</name>
    <name evidence="16" type="ORF">MsedD_1995</name>
    <name evidence="17" type="ORF">MsedE_1995</name>
</gene>
<evidence type="ECO:0000256" key="1">
    <source>
        <dbReference type="ARBA" id="ARBA00000901"/>
    </source>
</evidence>
<protein>
    <recommendedName>
        <fullName evidence="6">1-(5-phosphoribosyl)-5-[(5-phosphoribosylamino)methylideneamino] imidazole-4-carboxamide isomerase</fullName>
        <ecNumber evidence="5">5.3.1.16</ecNumber>
    </recommendedName>
</protein>
<evidence type="ECO:0000313" key="17">
    <source>
        <dbReference type="EMBL" id="AKV83861.1"/>
    </source>
</evidence>
<keyword evidence="10 12" id="KW-0413">Isomerase</keyword>
<dbReference type="SUPFAM" id="SSF51366">
    <property type="entry name" value="Ribulose-phoshate binding barrel"/>
    <property type="match status" value="1"/>
</dbReference>
<evidence type="ECO:0000313" key="21">
    <source>
        <dbReference type="Proteomes" id="UP000062398"/>
    </source>
</evidence>
<comment type="similarity">
    <text evidence="4 11">Belongs to the HisA/HisF family.</text>
</comment>
<reference evidence="17 19" key="3">
    <citation type="submission" date="2015-07" db="EMBL/GenBank/DDBJ databases">
        <title>Physiological, transcriptional responses and genome re-sequencing of acid resistant extremely thermoacidophilic Metallosphaera sedula SARC-M1.</title>
        <authorList>
            <person name="Ai C."/>
            <person name="McCarthy S."/>
            <person name="Eckrich V."/>
            <person name="Rudrappa D."/>
            <person name="Qiu G."/>
            <person name="Blum P."/>
        </authorList>
    </citation>
    <scope>NUCLEOTIDE SEQUENCE [LARGE SCALE GENOMIC DNA]</scope>
    <source>
        <strain evidence="17 19">SARC-M1</strain>
    </source>
</reference>
<sequence>MKVVPSIDISKGMAVKRVRGREGTGLVLGDPLKIAEELRNMGYTSVHLVDLDAAEGKGDNVEVIERVMKDFSEISVGGGIRDRSRLERFLSSGATKVVMSTLAFTKPDTFRRVVAGYENRVLVSVDYCERKVLIKGWNESAMSFEEAISHVNSLGVRGVIFTYVCNEGTRNGIDPEIGRYVNLVQGEKGYAGGIGSIQDLQELDKMGFHFAIVGMSLYAGVLRGVTSV</sequence>
<keyword evidence="9 11" id="KW-0368">Histidine biosynthesis</keyword>
<keyword evidence="8 11" id="KW-0028">Amino-acid biosynthesis</keyword>
<dbReference type="Proteomes" id="UP000029084">
    <property type="component" value="Chromosome"/>
</dbReference>
<dbReference type="OMA" id="EWLHLVD"/>
<dbReference type="GO" id="GO:0000162">
    <property type="term" value="P:L-tryptophan biosynthetic process"/>
    <property type="evidence" value="ECO:0007669"/>
    <property type="project" value="TreeGrafter"/>
</dbReference>
<dbReference type="Pfam" id="PF00977">
    <property type="entry name" value="His_biosynth"/>
    <property type="match status" value="1"/>
</dbReference>
<dbReference type="RefSeq" id="WP_012021871.1">
    <property type="nucleotide sequence ID" value="NZ_AP019770.1"/>
</dbReference>
<dbReference type="InterPro" id="IPR011060">
    <property type="entry name" value="RibuloseP-bd_barrel"/>
</dbReference>
<evidence type="ECO:0000313" key="16">
    <source>
        <dbReference type="EMBL" id="AKV81629.1"/>
    </source>
</evidence>
<dbReference type="GO" id="GO:0003949">
    <property type="term" value="F:1-(5-phosphoribosyl)-5-[(5-phosphoribosylamino)methylideneamino]imidazole-4-carboxamide isomerase activity"/>
    <property type="evidence" value="ECO:0007669"/>
    <property type="project" value="UniProtKB-EC"/>
</dbReference>
<reference evidence="12 18" key="1">
    <citation type="journal article" date="2014" name="J. Bacteriol.">
        <title>Role of an Archaeal PitA Transporter in the Copper and Arsenic Resistance of Metallosphaera sedula, an Extreme Thermoacidophile.</title>
        <authorList>
            <person name="McCarthy S."/>
            <person name="Ai C."/>
            <person name="Wheaton G."/>
            <person name="Tevatia R."/>
            <person name="Eckrich V."/>
            <person name="Kelly R."/>
            <person name="Blum P."/>
        </authorList>
    </citation>
    <scope>NUCLEOTIDE SEQUENCE [LARGE SCALE GENOMIC DNA]</scope>
    <source>
        <strain evidence="12 18">CuR1</strain>
    </source>
</reference>
<dbReference type="InterPro" id="IPR044524">
    <property type="entry name" value="Isoase_HisA-like"/>
</dbReference>
<accession>A0A088E7W1</accession>
<dbReference type="PATRIC" id="fig|43687.5.peg.2103"/>
<dbReference type="OrthoDB" id="52866at2157"/>
<dbReference type="PANTHER" id="PTHR43090">
    <property type="entry name" value="1-(5-PHOSPHORIBOSYL)-5-[(5-PHOSPHORIBOSYLAMINO)METHYLIDENEAMINO] IMIDAZOLE-4-CARBOXAMIDE ISOMERASE"/>
    <property type="match status" value="1"/>
</dbReference>
<dbReference type="GeneID" id="97612949"/>
<dbReference type="GO" id="GO:0000105">
    <property type="term" value="P:L-histidine biosynthetic process"/>
    <property type="evidence" value="ECO:0007669"/>
    <property type="project" value="UniProtKB-UniPathway"/>
</dbReference>
<evidence type="ECO:0000313" key="23">
    <source>
        <dbReference type="Proteomes" id="UP000068832"/>
    </source>
</evidence>
<dbReference type="Proteomes" id="UP000062398">
    <property type="component" value="Chromosome"/>
</dbReference>
<dbReference type="NCBIfam" id="NF010113">
    <property type="entry name" value="PRK13586.1"/>
    <property type="match status" value="1"/>
</dbReference>
<evidence type="ECO:0000256" key="7">
    <source>
        <dbReference type="ARBA" id="ARBA00022490"/>
    </source>
</evidence>
<dbReference type="GO" id="GO:0005737">
    <property type="term" value="C:cytoplasm"/>
    <property type="evidence" value="ECO:0007669"/>
    <property type="project" value="UniProtKB-SubCell"/>
</dbReference>
<evidence type="ECO:0000256" key="2">
    <source>
        <dbReference type="ARBA" id="ARBA00004496"/>
    </source>
</evidence>
<evidence type="ECO:0000256" key="8">
    <source>
        <dbReference type="ARBA" id="ARBA00022605"/>
    </source>
</evidence>
<keyword evidence="7" id="KW-0963">Cytoplasm</keyword>
<evidence type="ECO:0000313" key="14">
    <source>
        <dbReference type="EMBL" id="AKV77134.1"/>
    </source>
</evidence>
<evidence type="ECO:0000313" key="15">
    <source>
        <dbReference type="EMBL" id="AKV79384.1"/>
    </source>
</evidence>
<dbReference type="Proteomes" id="UP000062475">
    <property type="component" value="Chromosome"/>
</dbReference>
<name>A0A088E7W1_9CREN</name>
<organism evidence="12 18">
    <name type="scientific">Metallosphaera sedula</name>
    <dbReference type="NCBI Taxonomy" id="43687"/>
    <lineage>
        <taxon>Archaea</taxon>
        <taxon>Thermoproteota</taxon>
        <taxon>Thermoprotei</taxon>
        <taxon>Sulfolobales</taxon>
        <taxon>Sulfolobaceae</taxon>
        <taxon>Metallosphaera</taxon>
    </lineage>
</organism>
<evidence type="ECO:0000256" key="5">
    <source>
        <dbReference type="ARBA" id="ARBA00012550"/>
    </source>
</evidence>
<dbReference type="EMBL" id="CP012172">
    <property type="protein sequence ID" value="AKV74896.1"/>
    <property type="molecule type" value="Genomic_DNA"/>
</dbReference>
<dbReference type="Proteomes" id="UP000056255">
    <property type="component" value="Chromosome"/>
</dbReference>
<dbReference type="EMBL" id="CP008822">
    <property type="protein sequence ID" value="AIM28068.1"/>
    <property type="molecule type" value="Genomic_DNA"/>
</dbReference>
<dbReference type="InterPro" id="IPR013785">
    <property type="entry name" value="Aldolase_TIM"/>
</dbReference>
<comment type="catalytic activity">
    <reaction evidence="1">
        <text>1-(5-phospho-beta-D-ribosyl)-5-[(5-phospho-beta-D-ribosylamino)methylideneamino]imidazole-4-carboxamide = 5-[(5-phospho-1-deoxy-D-ribulos-1-ylimino)methylamino]-1-(5-phospho-beta-D-ribosyl)imidazole-4-carboxamide</text>
        <dbReference type="Rhea" id="RHEA:15469"/>
        <dbReference type="ChEBI" id="CHEBI:58435"/>
        <dbReference type="ChEBI" id="CHEBI:58525"/>
        <dbReference type="EC" id="5.3.1.16"/>
    </reaction>
</comment>
<evidence type="ECO:0000313" key="19">
    <source>
        <dbReference type="Proteomes" id="UP000056255"/>
    </source>
</evidence>
<dbReference type="EMBL" id="CP012176">
    <property type="protein sequence ID" value="AKV83861.1"/>
    <property type="molecule type" value="Genomic_DNA"/>
</dbReference>
<evidence type="ECO:0000313" key="22">
    <source>
        <dbReference type="Proteomes" id="UP000062475"/>
    </source>
</evidence>
<comment type="pathway">
    <text evidence="3">Amino-acid biosynthesis; L-histidine biosynthesis; L-histidine from 5-phospho-alpha-D-ribose 1-diphosphate: step 4/9.</text>
</comment>
<dbReference type="EMBL" id="CP012173">
    <property type="protein sequence ID" value="AKV77134.1"/>
    <property type="molecule type" value="Genomic_DNA"/>
</dbReference>
<dbReference type="Proteomes" id="UP000061362">
    <property type="component" value="Chromosome"/>
</dbReference>
<evidence type="ECO:0000313" key="18">
    <source>
        <dbReference type="Proteomes" id="UP000029084"/>
    </source>
</evidence>
<evidence type="ECO:0000313" key="20">
    <source>
        <dbReference type="Proteomes" id="UP000061362"/>
    </source>
</evidence>
<dbReference type="InterPro" id="IPR006062">
    <property type="entry name" value="His_biosynth"/>
</dbReference>
<dbReference type="CDD" id="cd04732">
    <property type="entry name" value="HisA"/>
    <property type="match status" value="1"/>
</dbReference>
<dbReference type="EC" id="5.3.1.16" evidence="5"/>
<dbReference type="UniPathway" id="UPA00031">
    <property type="reaction ID" value="UER00009"/>
</dbReference>
<evidence type="ECO:0000256" key="3">
    <source>
        <dbReference type="ARBA" id="ARBA00005133"/>
    </source>
</evidence>
<dbReference type="Gene3D" id="3.20.20.70">
    <property type="entry name" value="Aldolase class I"/>
    <property type="match status" value="1"/>
</dbReference>
<dbReference type="AlphaFoldDB" id="A0A088E7W1"/>
<dbReference type="PANTHER" id="PTHR43090:SF2">
    <property type="entry name" value="1-(5-PHOSPHORIBOSYL)-5-[(5-PHOSPHORIBOSYLAMINO)METHYLIDENEAMINO] IMIDAZOLE-4-CARBOXAMIDE ISOMERASE"/>
    <property type="match status" value="1"/>
</dbReference>
<evidence type="ECO:0000313" key="13">
    <source>
        <dbReference type="EMBL" id="AKV74896.1"/>
    </source>
</evidence>
<comment type="subcellular location">
    <subcellularLocation>
        <location evidence="2">Cytoplasm</location>
    </subcellularLocation>
</comment>
<dbReference type="EMBL" id="CP012175">
    <property type="protein sequence ID" value="AKV81629.1"/>
    <property type="molecule type" value="Genomic_DNA"/>
</dbReference>
<dbReference type="EMBL" id="CP012174">
    <property type="protein sequence ID" value="AKV79384.1"/>
    <property type="molecule type" value="Genomic_DNA"/>
</dbReference>